<protein>
    <submittedName>
        <fullName evidence="2">XRE family transcriptional regulator</fullName>
    </submittedName>
</protein>
<dbReference type="Proteomes" id="UP000839526">
    <property type="component" value="Unassembled WGS sequence"/>
</dbReference>
<comment type="caution">
    <text evidence="2">The sequence shown here is derived from an EMBL/GenBank/DDBJ whole genome shotgun (WGS) entry which is preliminary data.</text>
</comment>
<evidence type="ECO:0000259" key="1">
    <source>
        <dbReference type="PROSITE" id="PS50943"/>
    </source>
</evidence>
<reference evidence="2" key="1">
    <citation type="submission" date="2018-10" db="EMBL/GenBank/DDBJ databases">
        <authorList>
            <consortium name="PulseNet: The National Subtyping Network for Foodborne Disease Surveillance"/>
            <person name="Tarr C.L."/>
            <person name="Trees E."/>
            <person name="Katz L.S."/>
            <person name="Carleton-Romer H.A."/>
            <person name="Stroika S."/>
            <person name="Kucerova Z."/>
            <person name="Roache K.F."/>
            <person name="Sabol A.L."/>
            <person name="Besser J."/>
            <person name="Gerner-Smidt P."/>
        </authorList>
    </citation>
    <scope>NUCLEOTIDE SEQUENCE [LARGE SCALE GENOMIC DNA]</scope>
    <source>
        <strain evidence="2">PNUSAS052121</strain>
    </source>
</reference>
<dbReference type="InterPro" id="IPR001387">
    <property type="entry name" value="Cro/C1-type_HTH"/>
</dbReference>
<dbReference type="InterPro" id="IPR010982">
    <property type="entry name" value="Lambda_DNA-bd_dom_sf"/>
</dbReference>
<dbReference type="SMART" id="SM00530">
    <property type="entry name" value="HTH_XRE"/>
    <property type="match status" value="1"/>
</dbReference>
<dbReference type="SUPFAM" id="SSF47413">
    <property type="entry name" value="lambda repressor-like DNA-binding domains"/>
    <property type="match status" value="1"/>
</dbReference>
<accession>A0A403T7N4</accession>
<organism evidence="2">
    <name type="scientific">Salmonella enterica</name>
    <name type="common">Salmonella choleraesuis</name>
    <dbReference type="NCBI Taxonomy" id="28901"/>
    <lineage>
        <taxon>Bacteria</taxon>
        <taxon>Pseudomonadati</taxon>
        <taxon>Pseudomonadota</taxon>
        <taxon>Gammaproteobacteria</taxon>
        <taxon>Enterobacterales</taxon>
        <taxon>Enterobacteriaceae</taxon>
        <taxon>Salmonella</taxon>
    </lineage>
</organism>
<dbReference type="Pfam" id="PF01381">
    <property type="entry name" value="HTH_3"/>
    <property type="match status" value="1"/>
</dbReference>
<dbReference type="EMBL" id="RWAH01000050">
    <property type="protein sequence ID" value="MMS79816.1"/>
    <property type="molecule type" value="Genomic_DNA"/>
</dbReference>
<dbReference type="Gene3D" id="1.10.260.40">
    <property type="entry name" value="lambda repressor-like DNA-binding domains"/>
    <property type="match status" value="1"/>
</dbReference>
<dbReference type="GO" id="GO:0003677">
    <property type="term" value="F:DNA binding"/>
    <property type="evidence" value="ECO:0007669"/>
    <property type="project" value="InterPro"/>
</dbReference>
<gene>
    <name evidence="2" type="ORF">D9O31_25790</name>
</gene>
<feature type="domain" description="HTH cro/C1-type" evidence="1">
    <location>
        <begin position="5"/>
        <end position="59"/>
    </location>
</feature>
<dbReference type="AlphaFoldDB" id="A0A403T7N4"/>
<dbReference type="CDD" id="cd00093">
    <property type="entry name" value="HTH_XRE"/>
    <property type="match status" value="1"/>
</dbReference>
<dbReference type="RefSeq" id="WP_430723278.1">
    <property type="nucleotide sequence ID" value="NZ_JBNQRA010000020.1"/>
</dbReference>
<dbReference type="PROSITE" id="PS50943">
    <property type="entry name" value="HTH_CROC1"/>
    <property type="match status" value="1"/>
</dbReference>
<proteinExistence type="predicted"/>
<name>A0A403T7N4_SALER</name>
<evidence type="ECO:0000313" key="2">
    <source>
        <dbReference type="EMBL" id="MMS79816.1"/>
    </source>
</evidence>
<sequence length="71" mass="8225">MQSPLRKLRHSHGYTLQHVASEVGVDPATLSRVERREQTPSVDLAERLTKFYDGEINEIQILYPARYQLSE</sequence>